<name>A0A1H3XIV5_9BACI</name>
<evidence type="ECO:0000256" key="8">
    <source>
        <dbReference type="SAM" id="Phobius"/>
    </source>
</evidence>
<dbReference type="InterPro" id="IPR000390">
    <property type="entry name" value="Small_drug/metabolite_transptr"/>
</dbReference>
<keyword evidence="10" id="KW-1185">Reference proteome</keyword>
<dbReference type="InterPro" id="IPR045324">
    <property type="entry name" value="Small_multidrug_res"/>
</dbReference>
<feature type="transmembrane region" description="Helical" evidence="8">
    <location>
        <begin position="33"/>
        <end position="51"/>
    </location>
</feature>
<dbReference type="GO" id="GO:0022857">
    <property type="term" value="F:transmembrane transporter activity"/>
    <property type="evidence" value="ECO:0007669"/>
    <property type="project" value="InterPro"/>
</dbReference>
<dbReference type="InterPro" id="IPR037185">
    <property type="entry name" value="EmrE-like"/>
</dbReference>
<evidence type="ECO:0000256" key="4">
    <source>
        <dbReference type="ARBA" id="ARBA00022692"/>
    </source>
</evidence>
<dbReference type="OrthoDB" id="21828at2"/>
<gene>
    <name evidence="9" type="ORF">SAMN05421743_102167</name>
</gene>
<sequence>MHAYTFLILAIVLEVFGSAMLKASNGFKNKLATIGVIVGYGLAFYTLSLALKTLPLGLVYAVWAGLGTALTAIVGFTIYKEKFNYKNVVGLILIIGGVTLLNLSNGSH</sequence>
<keyword evidence="3" id="KW-1003">Cell membrane</keyword>
<evidence type="ECO:0000256" key="5">
    <source>
        <dbReference type="ARBA" id="ARBA00022989"/>
    </source>
</evidence>
<dbReference type="Proteomes" id="UP000198584">
    <property type="component" value="Unassembled WGS sequence"/>
</dbReference>
<comment type="similarity">
    <text evidence="7">Belongs to the drug/metabolite transporter (DMT) superfamily. Small multidrug resistance (SMR) (TC 2.A.7.1) family.</text>
</comment>
<dbReference type="FunFam" id="1.10.3730.20:FF:000001">
    <property type="entry name" value="Quaternary ammonium compound resistance transporter SugE"/>
    <property type="match status" value="1"/>
</dbReference>
<keyword evidence="4 7" id="KW-0812">Transmembrane</keyword>
<dbReference type="RefSeq" id="WP_093042289.1">
    <property type="nucleotide sequence ID" value="NZ_FNQR01000002.1"/>
</dbReference>
<accession>A0A1H3XIV5</accession>
<keyword evidence="5 8" id="KW-1133">Transmembrane helix</keyword>
<proteinExistence type="inferred from homology"/>
<dbReference type="AlphaFoldDB" id="A0A1H3XIV5"/>
<feature type="transmembrane region" description="Helical" evidence="8">
    <location>
        <begin position="58"/>
        <end position="79"/>
    </location>
</feature>
<dbReference type="PANTHER" id="PTHR30561">
    <property type="entry name" value="SMR FAMILY PROTON-DEPENDENT DRUG EFFLUX TRANSPORTER SUGE"/>
    <property type="match status" value="1"/>
</dbReference>
<dbReference type="STRING" id="571932.SAMN05421743_102167"/>
<dbReference type="Pfam" id="PF00893">
    <property type="entry name" value="Multi_Drug_Res"/>
    <property type="match status" value="1"/>
</dbReference>
<dbReference type="GO" id="GO:0005886">
    <property type="term" value="C:plasma membrane"/>
    <property type="evidence" value="ECO:0007669"/>
    <property type="project" value="UniProtKB-SubCell"/>
</dbReference>
<feature type="transmembrane region" description="Helical" evidence="8">
    <location>
        <begin position="85"/>
        <end position="103"/>
    </location>
</feature>
<evidence type="ECO:0000256" key="6">
    <source>
        <dbReference type="ARBA" id="ARBA00023136"/>
    </source>
</evidence>
<dbReference type="SUPFAM" id="SSF103481">
    <property type="entry name" value="Multidrug resistance efflux transporter EmrE"/>
    <property type="match status" value="1"/>
</dbReference>
<keyword evidence="6 8" id="KW-0472">Membrane</keyword>
<organism evidence="9 10">
    <name type="scientific">Thalassobacillus cyri</name>
    <dbReference type="NCBI Taxonomy" id="571932"/>
    <lineage>
        <taxon>Bacteria</taxon>
        <taxon>Bacillati</taxon>
        <taxon>Bacillota</taxon>
        <taxon>Bacilli</taxon>
        <taxon>Bacillales</taxon>
        <taxon>Bacillaceae</taxon>
        <taxon>Thalassobacillus</taxon>
    </lineage>
</organism>
<evidence type="ECO:0000256" key="7">
    <source>
        <dbReference type="RuleBase" id="RU003942"/>
    </source>
</evidence>
<reference evidence="9 10" key="1">
    <citation type="submission" date="2016-10" db="EMBL/GenBank/DDBJ databases">
        <authorList>
            <person name="de Groot N.N."/>
        </authorList>
    </citation>
    <scope>NUCLEOTIDE SEQUENCE [LARGE SCALE GENOMIC DNA]</scope>
    <source>
        <strain evidence="9 10">CCM7597</strain>
    </source>
</reference>
<keyword evidence="2" id="KW-0813">Transport</keyword>
<dbReference type="EMBL" id="FNQR01000002">
    <property type="protein sequence ID" value="SDZ99375.1"/>
    <property type="molecule type" value="Genomic_DNA"/>
</dbReference>
<evidence type="ECO:0000256" key="1">
    <source>
        <dbReference type="ARBA" id="ARBA00004651"/>
    </source>
</evidence>
<evidence type="ECO:0000256" key="2">
    <source>
        <dbReference type="ARBA" id="ARBA00022448"/>
    </source>
</evidence>
<evidence type="ECO:0000313" key="10">
    <source>
        <dbReference type="Proteomes" id="UP000198584"/>
    </source>
</evidence>
<evidence type="ECO:0000256" key="3">
    <source>
        <dbReference type="ARBA" id="ARBA00022475"/>
    </source>
</evidence>
<protein>
    <submittedName>
        <fullName evidence="9">Multidrug resistance protein EbrA</fullName>
    </submittedName>
</protein>
<dbReference type="Gene3D" id="1.10.3730.20">
    <property type="match status" value="1"/>
</dbReference>
<dbReference type="PANTHER" id="PTHR30561:SF1">
    <property type="entry name" value="MULTIDRUG TRANSPORTER EMRE"/>
    <property type="match status" value="1"/>
</dbReference>
<comment type="subcellular location">
    <subcellularLocation>
        <location evidence="1 7">Cell membrane</location>
        <topology evidence="1 7">Multi-pass membrane protein</topology>
    </subcellularLocation>
</comment>
<evidence type="ECO:0000313" key="9">
    <source>
        <dbReference type="EMBL" id="SDZ99375.1"/>
    </source>
</evidence>